<reference evidence="12" key="1">
    <citation type="submission" date="2023-08" db="EMBL/GenBank/DDBJ databases">
        <authorList>
            <person name="Audoor S."/>
            <person name="Bilcke G."/>
        </authorList>
    </citation>
    <scope>NUCLEOTIDE SEQUENCE</scope>
</reference>
<organism evidence="12 13">
    <name type="scientific">Cylindrotheca closterium</name>
    <dbReference type="NCBI Taxonomy" id="2856"/>
    <lineage>
        <taxon>Eukaryota</taxon>
        <taxon>Sar</taxon>
        <taxon>Stramenopiles</taxon>
        <taxon>Ochrophyta</taxon>
        <taxon>Bacillariophyta</taxon>
        <taxon>Bacillariophyceae</taxon>
        <taxon>Bacillariophycidae</taxon>
        <taxon>Bacillariales</taxon>
        <taxon>Bacillariaceae</taxon>
        <taxon>Cylindrotheca</taxon>
    </lineage>
</organism>
<evidence type="ECO:0000256" key="6">
    <source>
        <dbReference type="ARBA" id="ARBA00022989"/>
    </source>
</evidence>
<evidence type="ECO:0000256" key="11">
    <source>
        <dbReference type="SAM" id="Phobius"/>
    </source>
</evidence>
<dbReference type="InterPro" id="IPR023395">
    <property type="entry name" value="MCP_dom_sf"/>
</dbReference>
<evidence type="ECO:0000256" key="8">
    <source>
        <dbReference type="ARBA" id="ARBA00023136"/>
    </source>
</evidence>
<name>A0AAD2CFD0_9STRA</name>
<dbReference type="InterPro" id="IPR050567">
    <property type="entry name" value="Mitochondrial_Carrier"/>
</dbReference>
<evidence type="ECO:0000256" key="7">
    <source>
        <dbReference type="ARBA" id="ARBA00023128"/>
    </source>
</evidence>
<evidence type="ECO:0000313" key="12">
    <source>
        <dbReference type="EMBL" id="CAJ1932287.1"/>
    </source>
</evidence>
<dbReference type="GO" id="GO:0006839">
    <property type="term" value="P:mitochondrial transport"/>
    <property type="evidence" value="ECO:0007669"/>
    <property type="project" value="TreeGrafter"/>
</dbReference>
<feature type="transmembrane region" description="Helical" evidence="11">
    <location>
        <begin position="106"/>
        <end position="125"/>
    </location>
</feature>
<dbReference type="Proteomes" id="UP001295423">
    <property type="component" value="Unassembled WGS sequence"/>
</dbReference>
<dbReference type="PROSITE" id="PS50920">
    <property type="entry name" value="SOLCAR"/>
    <property type="match status" value="3"/>
</dbReference>
<dbReference type="AlphaFoldDB" id="A0AAD2CFD0"/>
<evidence type="ECO:0000256" key="10">
    <source>
        <dbReference type="RuleBase" id="RU000488"/>
    </source>
</evidence>
<gene>
    <name evidence="12" type="ORF">CYCCA115_LOCUS2770</name>
</gene>
<dbReference type="InterPro" id="IPR018108">
    <property type="entry name" value="MCP_transmembrane"/>
</dbReference>
<evidence type="ECO:0000256" key="2">
    <source>
        <dbReference type="ARBA" id="ARBA00006375"/>
    </source>
</evidence>
<dbReference type="GO" id="GO:0015227">
    <property type="term" value="F:O-acyl-L-carnitine transmembrane transporter activity"/>
    <property type="evidence" value="ECO:0007669"/>
    <property type="project" value="TreeGrafter"/>
</dbReference>
<feature type="repeat" description="Solcar" evidence="9">
    <location>
        <begin position="104"/>
        <end position="188"/>
    </location>
</feature>
<dbReference type="Pfam" id="PF00153">
    <property type="entry name" value="Mito_carr"/>
    <property type="match status" value="3"/>
</dbReference>
<evidence type="ECO:0000256" key="3">
    <source>
        <dbReference type="ARBA" id="ARBA00022448"/>
    </source>
</evidence>
<evidence type="ECO:0000256" key="5">
    <source>
        <dbReference type="ARBA" id="ARBA00022737"/>
    </source>
</evidence>
<feature type="transmembrane region" description="Helical" evidence="11">
    <location>
        <begin position="7"/>
        <end position="28"/>
    </location>
</feature>
<evidence type="ECO:0008006" key="14">
    <source>
        <dbReference type="Google" id="ProtNLM"/>
    </source>
</evidence>
<dbReference type="GO" id="GO:1902603">
    <property type="term" value="P:carnitine transmembrane transport"/>
    <property type="evidence" value="ECO:0007669"/>
    <property type="project" value="TreeGrafter"/>
</dbReference>
<evidence type="ECO:0000313" key="13">
    <source>
        <dbReference type="Proteomes" id="UP001295423"/>
    </source>
</evidence>
<evidence type="ECO:0000256" key="9">
    <source>
        <dbReference type="PROSITE-ProRule" id="PRU00282"/>
    </source>
</evidence>
<feature type="transmembrane region" description="Helical" evidence="11">
    <location>
        <begin position="201"/>
        <end position="222"/>
    </location>
</feature>
<keyword evidence="13" id="KW-1185">Reference proteome</keyword>
<dbReference type="GO" id="GO:0031966">
    <property type="term" value="C:mitochondrial membrane"/>
    <property type="evidence" value="ECO:0007669"/>
    <property type="project" value="UniProtKB-SubCell"/>
</dbReference>
<keyword evidence="3 10" id="KW-0813">Transport</keyword>
<comment type="similarity">
    <text evidence="2 10">Belongs to the mitochondrial carrier (TC 2.A.29) family.</text>
</comment>
<feature type="repeat" description="Solcar" evidence="9">
    <location>
        <begin position="201"/>
        <end position="285"/>
    </location>
</feature>
<dbReference type="EMBL" id="CAKOGP040000222">
    <property type="protein sequence ID" value="CAJ1932287.1"/>
    <property type="molecule type" value="Genomic_DNA"/>
</dbReference>
<keyword evidence="6 11" id="KW-1133">Transmembrane helix</keyword>
<comment type="subcellular location">
    <subcellularLocation>
        <location evidence="1">Mitochondrion membrane</location>
        <topology evidence="1">Multi-pass membrane protein</topology>
    </subcellularLocation>
</comment>
<evidence type="ECO:0000256" key="4">
    <source>
        <dbReference type="ARBA" id="ARBA00022692"/>
    </source>
</evidence>
<comment type="caution">
    <text evidence="12">The sequence shown here is derived from an EMBL/GenBank/DDBJ whole genome shotgun (WGS) entry which is preliminary data.</text>
</comment>
<keyword evidence="8 9" id="KW-0472">Membrane</keyword>
<dbReference type="PANTHER" id="PTHR45624">
    <property type="entry name" value="MITOCHONDRIAL BASIC AMINO ACIDS TRANSPORTER-RELATED"/>
    <property type="match status" value="1"/>
</dbReference>
<feature type="transmembrane region" description="Helical" evidence="11">
    <location>
        <begin position="67"/>
        <end position="85"/>
    </location>
</feature>
<sequence length="285" mass="30330">MVAQDSALISFLSGGVGGIAAVAVGHPFDLVKVRLQTSTAESMNGSVFRIMQRTVASEGIPGLYRGVSAPLLAVSPIYAISFWGYDIGQRLTKMMRKDGDESPMSLIEISCAGGISALPTTVVMAPTERLKCLLQTSGTKYLGLLDCARQVYSVGGVASLYKGTVLTLARDIPGSIAWFGTYEIMKRELAKLQGVEDPSKLSSIAIMVAGGFAGMACWGVCIPPDTLKSRFQTSHEGQYKGVVDVYRHIVREEGHGGLLKGFRPAMVALPPTLTVDSARKAQPLT</sequence>
<feature type="repeat" description="Solcar" evidence="9">
    <location>
        <begin position="5"/>
        <end position="91"/>
    </location>
</feature>
<keyword evidence="7" id="KW-0496">Mitochondrion</keyword>
<dbReference type="Gene3D" id="1.50.40.10">
    <property type="entry name" value="Mitochondrial carrier domain"/>
    <property type="match status" value="2"/>
</dbReference>
<accession>A0AAD2CFD0</accession>
<keyword evidence="4 9" id="KW-0812">Transmembrane</keyword>
<dbReference type="SUPFAM" id="SSF103506">
    <property type="entry name" value="Mitochondrial carrier"/>
    <property type="match status" value="1"/>
</dbReference>
<dbReference type="PANTHER" id="PTHR45624:SF4">
    <property type="entry name" value="CONGESTED-LIKE TRACHEA PROTEIN-RELATED"/>
    <property type="match status" value="1"/>
</dbReference>
<proteinExistence type="inferred from homology"/>
<keyword evidence="5" id="KW-0677">Repeat</keyword>
<protein>
    <recommendedName>
        <fullName evidence="14">Mitochondrial carrier protein</fullName>
    </recommendedName>
</protein>
<evidence type="ECO:0000256" key="1">
    <source>
        <dbReference type="ARBA" id="ARBA00004225"/>
    </source>
</evidence>